<evidence type="ECO:0000256" key="1">
    <source>
        <dbReference type="SAM" id="Phobius"/>
    </source>
</evidence>
<protein>
    <submittedName>
        <fullName evidence="2">Uncharacterized protein</fullName>
    </submittedName>
</protein>
<evidence type="ECO:0000313" key="2">
    <source>
        <dbReference type="EMBL" id="PRR84098.1"/>
    </source>
</evidence>
<sequence>MDLNTNLVVLLIETLLFAGLCFSLYRKYYRSIHKKKNQLKFRLKCLSPYSIILGLLCILFLIIIILQEYVTYLNIMLFIFVCLAMPINYLLNFYVYFFNDSVLFKNTLIMYKDIKRFEILPGKNATKSILSLTTNNGSTVKTMISEKAGRDIKPKLNNLLRK</sequence>
<keyword evidence="3" id="KW-1185">Reference proteome</keyword>
<keyword evidence="1" id="KW-0472">Membrane</keyword>
<organism evidence="2 3">
    <name type="scientific">Clostridium vincentii</name>
    <dbReference type="NCBI Taxonomy" id="52704"/>
    <lineage>
        <taxon>Bacteria</taxon>
        <taxon>Bacillati</taxon>
        <taxon>Bacillota</taxon>
        <taxon>Clostridia</taxon>
        <taxon>Eubacteriales</taxon>
        <taxon>Clostridiaceae</taxon>
        <taxon>Clostridium</taxon>
    </lineage>
</organism>
<accession>A0A2T0BJM6</accession>
<dbReference type="Proteomes" id="UP000239471">
    <property type="component" value="Unassembled WGS sequence"/>
</dbReference>
<comment type="caution">
    <text evidence="2">The sequence shown here is derived from an EMBL/GenBank/DDBJ whole genome shotgun (WGS) entry which is preliminary data.</text>
</comment>
<feature type="transmembrane region" description="Helical" evidence="1">
    <location>
        <begin position="6"/>
        <end position="25"/>
    </location>
</feature>
<keyword evidence="1" id="KW-1133">Transmembrane helix</keyword>
<dbReference type="EMBL" id="PVXQ01000003">
    <property type="protein sequence ID" value="PRR84098.1"/>
    <property type="molecule type" value="Genomic_DNA"/>
</dbReference>
<keyword evidence="1" id="KW-0812">Transmembrane</keyword>
<reference evidence="2 3" key="1">
    <citation type="submission" date="2018-03" db="EMBL/GenBank/DDBJ databases">
        <title>Genome sequence of Clostridium vincentii DSM 10228.</title>
        <authorList>
            <person name="Poehlein A."/>
            <person name="Daniel R."/>
        </authorList>
    </citation>
    <scope>NUCLEOTIDE SEQUENCE [LARGE SCALE GENOMIC DNA]</scope>
    <source>
        <strain evidence="2 3">DSM 10228</strain>
    </source>
</reference>
<proteinExistence type="predicted"/>
<evidence type="ECO:0000313" key="3">
    <source>
        <dbReference type="Proteomes" id="UP000239471"/>
    </source>
</evidence>
<feature type="transmembrane region" description="Helical" evidence="1">
    <location>
        <begin position="72"/>
        <end position="97"/>
    </location>
</feature>
<dbReference type="RefSeq" id="WP_106058437.1">
    <property type="nucleotide sequence ID" value="NZ_PVXQ01000003.1"/>
</dbReference>
<gene>
    <name evidence="2" type="ORF">CLVI_03960</name>
</gene>
<dbReference type="AlphaFoldDB" id="A0A2T0BJM6"/>
<name>A0A2T0BJM6_9CLOT</name>
<feature type="transmembrane region" description="Helical" evidence="1">
    <location>
        <begin position="46"/>
        <end position="66"/>
    </location>
</feature>